<keyword evidence="9 12" id="KW-0472">Membrane</keyword>
<evidence type="ECO:0000313" key="13">
    <source>
        <dbReference type="EMBL" id="ABJ09035.1"/>
    </source>
</evidence>
<evidence type="ECO:0000256" key="4">
    <source>
        <dbReference type="ARBA" id="ARBA00022692"/>
    </source>
</evidence>
<gene>
    <name evidence="13" type="ORF">CRV144</name>
</gene>
<dbReference type="KEGG" id="vg:4363455"/>
<keyword evidence="2" id="KW-1168">Fusion of virus membrane with host membrane</keyword>
<keyword evidence="4 12" id="KW-0812">Transmembrane</keyword>
<dbReference type="RefSeq" id="YP_784333.1">
    <property type="nucleotide sequence ID" value="NC_008030.1"/>
</dbReference>
<evidence type="ECO:0000313" key="14">
    <source>
        <dbReference type="Proteomes" id="UP000011300"/>
    </source>
</evidence>
<dbReference type="EMBL" id="DQ356948">
    <property type="protein sequence ID" value="ABJ09035.1"/>
    <property type="molecule type" value="Genomic_DNA"/>
</dbReference>
<evidence type="ECO:0000256" key="11">
    <source>
        <dbReference type="ARBA" id="ARBA00023296"/>
    </source>
</evidence>
<evidence type="ECO:0000256" key="1">
    <source>
        <dbReference type="ARBA" id="ARBA00004462"/>
    </source>
</evidence>
<keyword evidence="8 12" id="KW-1133">Transmembrane helix</keyword>
<keyword evidence="6" id="KW-0261">Viral envelope protein</keyword>
<keyword evidence="14" id="KW-1185">Reference proteome</keyword>
<reference evidence="13 14" key="1">
    <citation type="journal article" date="2006" name="J. Virol.">
        <title>Genome of crocodilepox virus.</title>
        <authorList>
            <person name="Afonso C.L."/>
            <person name="Tulman E.R."/>
            <person name="Delhon G."/>
            <person name="Lu Z."/>
            <person name="Viljoen G.J."/>
            <person name="Wallace D.B."/>
            <person name="Kutish G.F."/>
            <person name="Rock D.L."/>
        </authorList>
    </citation>
    <scope>NUCLEOTIDE SEQUENCE [LARGE SCALE GENOMIC DNA]</scope>
    <source>
        <strain evidence="14">Isolate Crocodylus niloticus/Zimbabwe/Ume/2001</strain>
    </source>
</reference>
<dbReference type="GO" id="GO:0055036">
    <property type="term" value="C:virion membrane"/>
    <property type="evidence" value="ECO:0007669"/>
    <property type="project" value="UniProtKB-SubCell"/>
</dbReference>
<protein>
    <submittedName>
        <fullName evidence="13">IMV membrane protein</fullName>
    </submittedName>
</protein>
<sequence>MLVLFLILSYFILIFNILVPGILEKLRVEHRAFVNFANNGGDKSVCVDGRVVRFVFGPTGLRAVRPVDARGVPLPCSAAVEGDARTIGCGPDCLRAYEELFLAL</sequence>
<evidence type="ECO:0000256" key="12">
    <source>
        <dbReference type="SAM" id="Phobius"/>
    </source>
</evidence>
<keyword evidence="7" id="KW-0735">Signal-anchor</keyword>
<evidence type="ECO:0000256" key="7">
    <source>
        <dbReference type="ARBA" id="ARBA00022968"/>
    </source>
</evidence>
<organismHost>
    <name type="scientific">Crocodylus porosus</name>
    <name type="common">Saltwater crocodile</name>
    <name type="synonym">Estuarine crocodile</name>
    <dbReference type="NCBI Taxonomy" id="8502"/>
</organismHost>
<dbReference type="GO" id="GO:0046718">
    <property type="term" value="P:symbiont entry into host cell"/>
    <property type="evidence" value="ECO:0007669"/>
    <property type="project" value="UniProtKB-KW"/>
</dbReference>
<evidence type="ECO:0000256" key="6">
    <source>
        <dbReference type="ARBA" id="ARBA00022879"/>
    </source>
</evidence>
<proteinExistence type="predicted"/>
<evidence type="ECO:0000256" key="2">
    <source>
        <dbReference type="ARBA" id="ARBA00022506"/>
    </source>
</evidence>
<dbReference type="Pfam" id="PF05323">
    <property type="entry name" value="Pox_A21"/>
    <property type="match status" value="1"/>
</dbReference>
<organismHost>
    <name type="scientific">Crocodylus johnstoni</name>
    <name type="common">Australian freshwater crocodile</name>
    <dbReference type="NCBI Taxonomy" id="184234"/>
</organismHost>
<dbReference type="InterPro" id="IPR007987">
    <property type="entry name" value="Poxvirus_A21"/>
</dbReference>
<keyword evidence="10" id="KW-1015">Disulfide bond</keyword>
<keyword evidence="3" id="KW-1162">Viral penetration into host cytoplasm</keyword>
<organismHost>
    <name type="scientific">Crocodylus niloticus</name>
    <name type="common">Nile crocodile</name>
    <name type="synonym">African crocodile</name>
    <dbReference type="NCBI Taxonomy" id="8501"/>
</organismHost>
<dbReference type="GO" id="GO:0039663">
    <property type="term" value="P:membrane fusion involved in viral entry into host cell"/>
    <property type="evidence" value="ECO:0007669"/>
    <property type="project" value="UniProtKB-KW"/>
</dbReference>
<accession>Q070A8</accession>
<evidence type="ECO:0000256" key="8">
    <source>
        <dbReference type="ARBA" id="ARBA00022989"/>
    </source>
</evidence>
<keyword evidence="5" id="KW-0946">Virion</keyword>
<name>Q070A8_CPRVZ</name>
<comment type="subcellular location">
    <subcellularLocation>
        <location evidence="1">Virion membrane</location>
        <topology evidence="1">Single-pass type III membrane protein</topology>
    </subcellularLocation>
</comment>
<evidence type="ECO:0000256" key="3">
    <source>
        <dbReference type="ARBA" id="ARBA00022595"/>
    </source>
</evidence>
<organism evidence="13 14">
    <name type="scientific">Nile crocodilepox virus (isolate Crocodylus niloticus/Zimbabwe/Ume/2001)</name>
    <name type="common">CRV</name>
    <dbReference type="NCBI Taxonomy" id="1289473"/>
    <lineage>
        <taxon>Viruses</taxon>
        <taxon>Varidnaviria</taxon>
        <taxon>Bamfordvirae</taxon>
        <taxon>Nucleocytoviricota</taxon>
        <taxon>Pokkesviricetes</taxon>
        <taxon>Chitovirales</taxon>
        <taxon>Poxviridae</taxon>
        <taxon>Chordopoxvirinae</taxon>
        <taxon>Crocodylidpoxvirus</taxon>
        <taxon>Crocodylidpoxvirus nilecrocodilepox</taxon>
        <taxon>Nile crocodilepox virus</taxon>
    </lineage>
</organism>
<dbReference type="GeneID" id="4363455"/>
<evidence type="ECO:0000256" key="9">
    <source>
        <dbReference type="ARBA" id="ARBA00023136"/>
    </source>
</evidence>
<evidence type="ECO:0000256" key="5">
    <source>
        <dbReference type="ARBA" id="ARBA00022844"/>
    </source>
</evidence>
<evidence type="ECO:0000256" key="10">
    <source>
        <dbReference type="ARBA" id="ARBA00023157"/>
    </source>
</evidence>
<keyword evidence="11" id="KW-1160">Virus entry into host cell</keyword>
<dbReference type="GO" id="GO:0019031">
    <property type="term" value="C:viral envelope"/>
    <property type="evidence" value="ECO:0007669"/>
    <property type="project" value="UniProtKB-KW"/>
</dbReference>
<dbReference type="Proteomes" id="UP000011300">
    <property type="component" value="Segment"/>
</dbReference>
<feature type="transmembrane region" description="Helical" evidence="12">
    <location>
        <begin position="6"/>
        <end position="23"/>
    </location>
</feature>